<keyword evidence="9" id="KW-0863">Zinc-finger</keyword>
<keyword evidence="14" id="KW-0804">Transcription</keyword>
<name>A0A5C6N692_9TELE</name>
<evidence type="ECO:0000256" key="11">
    <source>
        <dbReference type="ARBA" id="ARBA00022857"/>
    </source>
</evidence>
<dbReference type="InterPro" id="IPR002035">
    <property type="entry name" value="VWF_A"/>
</dbReference>
<protein>
    <recommendedName>
        <fullName evidence="5">dihydrofolate reductase</fullName>
        <ecNumber evidence="5">1.5.1.3</ecNumber>
    </recommendedName>
</protein>
<dbReference type="PANTHER" id="PTHR12695">
    <property type="entry name" value="GENERAL TRANSCRIPTION FACTOR IIH SUBUNIT 2"/>
    <property type="match status" value="1"/>
</dbReference>
<dbReference type="GO" id="GO:0006357">
    <property type="term" value="P:regulation of transcription by RNA polymerase II"/>
    <property type="evidence" value="ECO:0007669"/>
    <property type="project" value="TreeGrafter"/>
</dbReference>
<evidence type="ECO:0000256" key="16">
    <source>
        <dbReference type="ARBA" id="ARBA00023242"/>
    </source>
</evidence>
<comment type="caution">
    <text evidence="20">The sequence shown here is derived from an EMBL/GenBank/DDBJ whole genome shotgun (WGS) entry which is preliminary data.</text>
</comment>
<evidence type="ECO:0000256" key="13">
    <source>
        <dbReference type="ARBA" id="ARBA00023015"/>
    </source>
</evidence>
<feature type="domain" description="DHFR" evidence="19">
    <location>
        <begin position="397"/>
        <end position="579"/>
    </location>
</feature>
<evidence type="ECO:0000313" key="21">
    <source>
        <dbReference type="Proteomes" id="UP000324091"/>
    </source>
</evidence>
<dbReference type="GO" id="GO:0008270">
    <property type="term" value="F:zinc ion binding"/>
    <property type="evidence" value="ECO:0007669"/>
    <property type="project" value="UniProtKB-KW"/>
</dbReference>
<comment type="subcellular location">
    <subcellularLocation>
        <location evidence="1">Nucleus</location>
    </subcellularLocation>
</comment>
<dbReference type="InterPro" id="IPR036465">
    <property type="entry name" value="vWFA_dom_sf"/>
</dbReference>
<dbReference type="GO" id="GO:0006289">
    <property type="term" value="P:nucleotide-excision repair"/>
    <property type="evidence" value="ECO:0007669"/>
    <property type="project" value="InterPro"/>
</dbReference>
<evidence type="ECO:0000256" key="1">
    <source>
        <dbReference type="ARBA" id="ARBA00004123"/>
    </source>
</evidence>
<dbReference type="InterPro" id="IPR046349">
    <property type="entry name" value="C1-like_sf"/>
</dbReference>
<evidence type="ECO:0000256" key="4">
    <source>
        <dbReference type="ARBA" id="ARBA00009539"/>
    </source>
</evidence>
<dbReference type="GO" id="GO:0006351">
    <property type="term" value="P:DNA-templated transcription"/>
    <property type="evidence" value="ECO:0007669"/>
    <property type="project" value="InterPro"/>
</dbReference>
<keyword evidence="11" id="KW-0521">NADP</keyword>
<keyword evidence="8" id="KW-0227">DNA damage</keyword>
<dbReference type="GO" id="GO:0004146">
    <property type="term" value="F:dihydrofolate reductase activity"/>
    <property type="evidence" value="ECO:0007669"/>
    <property type="project" value="UniProtKB-EC"/>
</dbReference>
<gene>
    <name evidence="20" type="ORF">D4764_05G0013900</name>
</gene>
<dbReference type="SUPFAM" id="SSF53300">
    <property type="entry name" value="vWA-like"/>
    <property type="match status" value="1"/>
</dbReference>
<reference evidence="20 21" key="1">
    <citation type="submission" date="2019-04" db="EMBL/GenBank/DDBJ databases">
        <title>Chromosome genome assembly for Takifugu flavidus.</title>
        <authorList>
            <person name="Xiao S."/>
        </authorList>
    </citation>
    <scope>NUCLEOTIDE SEQUENCE [LARGE SCALE GENOMIC DNA]</scope>
    <source>
        <strain evidence="20">HTHZ2018</strain>
        <tissue evidence="20">Muscle</tissue>
    </source>
</reference>
<dbReference type="FunFam" id="3.40.50.410:FF:000015">
    <property type="entry name" value="General transcription factor IIH subunit 2"/>
    <property type="match status" value="1"/>
</dbReference>
<evidence type="ECO:0000256" key="12">
    <source>
        <dbReference type="ARBA" id="ARBA00023002"/>
    </source>
</evidence>
<comment type="catalytic activity">
    <reaction evidence="17">
        <text>(6S)-5,6,7,8-tetrahydrofolate + NADP(+) = 7,8-dihydrofolate + NADPH + H(+)</text>
        <dbReference type="Rhea" id="RHEA:15009"/>
        <dbReference type="ChEBI" id="CHEBI:15378"/>
        <dbReference type="ChEBI" id="CHEBI:57451"/>
        <dbReference type="ChEBI" id="CHEBI:57453"/>
        <dbReference type="ChEBI" id="CHEBI:57783"/>
        <dbReference type="ChEBI" id="CHEBI:58349"/>
        <dbReference type="EC" id="1.5.1.3"/>
    </reaction>
</comment>
<dbReference type="EMBL" id="RHFK02000018">
    <property type="protein sequence ID" value="TWW61300.1"/>
    <property type="molecule type" value="Genomic_DNA"/>
</dbReference>
<comment type="similarity">
    <text evidence="4">Belongs to the dihydrofolate reductase family.</text>
</comment>
<comment type="pathway">
    <text evidence="2">Cofactor biosynthesis; tetrahydrofolate biosynthesis; 5,6,7,8-tetrahydrofolate from 7,8-dihydrofolate: step 1/1.</text>
</comment>
<dbReference type="EC" id="1.5.1.3" evidence="5"/>
<dbReference type="GO" id="GO:0006730">
    <property type="term" value="P:one-carbon metabolic process"/>
    <property type="evidence" value="ECO:0007669"/>
    <property type="project" value="UniProtKB-KW"/>
</dbReference>
<dbReference type="PRINTS" id="PR00070">
    <property type="entry name" value="DHFR"/>
</dbReference>
<evidence type="ECO:0000313" key="20">
    <source>
        <dbReference type="EMBL" id="TWW61300.1"/>
    </source>
</evidence>
<dbReference type="Pfam" id="PF07975">
    <property type="entry name" value="C1_4"/>
    <property type="match status" value="1"/>
</dbReference>
<dbReference type="GO" id="GO:0046654">
    <property type="term" value="P:tetrahydrofolate biosynthetic process"/>
    <property type="evidence" value="ECO:0007669"/>
    <property type="project" value="InterPro"/>
</dbReference>
<organism evidence="20 21">
    <name type="scientific">Takifugu flavidus</name>
    <name type="common">sansaifugu</name>
    <dbReference type="NCBI Taxonomy" id="433684"/>
    <lineage>
        <taxon>Eukaryota</taxon>
        <taxon>Metazoa</taxon>
        <taxon>Chordata</taxon>
        <taxon>Craniata</taxon>
        <taxon>Vertebrata</taxon>
        <taxon>Euteleostomi</taxon>
        <taxon>Actinopterygii</taxon>
        <taxon>Neopterygii</taxon>
        <taxon>Teleostei</taxon>
        <taxon>Neoteleostei</taxon>
        <taxon>Acanthomorphata</taxon>
        <taxon>Eupercaria</taxon>
        <taxon>Tetraodontiformes</taxon>
        <taxon>Tetradontoidea</taxon>
        <taxon>Tetraodontidae</taxon>
        <taxon>Takifugu</taxon>
    </lineage>
</organism>
<dbReference type="Pfam" id="PF04056">
    <property type="entry name" value="Ssl1"/>
    <property type="match status" value="1"/>
</dbReference>
<dbReference type="InterPro" id="IPR001796">
    <property type="entry name" value="DHFR_dom"/>
</dbReference>
<dbReference type="PROSITE" id="PS50234">
    <property type="entry name" value="VWFA"/>
    <property type="match status" value="1"/>
</dbReference>
<evidence type="ECO:0000256" key="5">
    <source>
        <dbReference type="ARBA" id="ARBA00012856"/>
    </source>
</evidence>
<evidence type="ECO:0000256" key="10">
    <source>
        <dbReference type="ARBA" id="ARBA00022833"/>
    </source>
</evidence>
<dbReference type="SUPFAM" id="SSF57889">
    <property type="entry name" value="Cysteine-rich domain"/>
    <property type="match status" value="1"/>
</dbReference>
<evidence type="ECO:0000256" key="3">
    <source>
        <dbReference type="ARBA" id="ARBA00006092"/>
    </source>
</evidence>
<dbReference type="InterPro" id="IPR024072">
    <property type="entry name" value="DHFR-like_dom_sf"/>
</dbReference>
<dbReference type="InterPro" id="IPR013083">
    <property type="entry name" value="Znf_RING/FYVE/PHD"/>
</dbReference>
<dbReference type="PROSITE" id="PS00028">
    <property type="entry name" value="ZINC_FINGER_C2H2_1"/>
    <property type="match status" value="1"/>
</dbReference>
<dbReference type="SMART" id="SM00327">
    <property type="entry name" value="VWA"/>
    <property type="match status" value="1"/>
</dbReference>
<dbReference type="Gene3D" id="3.40.430.10">
    <property type="entry name" value="Dihydrofolate Reductase, subunit A"/>
    <property type="match status" value="1"/>
</dbReference>
<evidence type="ECO:0000256" key="17">
    <source>
        <dbReference type="ARBA" id="ARBA00048873"/>
    </source>
</evidence>
<keyword evidence="12" id="KW-0560">Oxidoreductase</keyword>
<dbReference type="SUPFAM" id="SSF53597">
    <property type="entry name" value="Dihydrofolate reductase-like"/>
    <property type="match status" value="1"/>
</dbReference>
<evidence type="ECO:0000256" key="15">
    <source>
        <dbReference type="ARBA" id="ARBA00023204"/>
    </source>
</evidence>
<accession>A0A5C6N692</accession>
<keyword evidence="13" id="KW-0805">Transcription regulation</keyword>
<sequence length="582" mass="65558">MDEEPERAKRWEGGYERTWEVLKEDESGSLKATVEEILFQSKKRRLIESHGQVRLGMMRHLFVVIDCSRSMEDQDLKPNRLTSTLKLLEAFVDEYFDQNPISQMGLITTKNKRAEKLTDLSGNPKKHCAALKKAVDTVCVGEPSLYNCLSLAVQTLRHMPGHTSRELLIILSSLTTCDPANIYELIETLKTLKVRVSVIGLSAEVRVCTVLTRETGGSYHVILDESHFKELLMLHVKPPPASSSSECSLIRMGFPQHTVASLTDQDAKPSFSMAHLDSSSGPDLSLGGYFCPQCHAKYTELPVECKVCGLTLVLAPHLARSFHHLFPLQVFTESPADDLQTERSCQACHGELKDKSVFSCPSCLSVFCVDCHLFIHDSLHCCPCLKRGKRMTTMSRVVNAIVAVCPDLGIGMNGDLPWHPIRLNKEFVHFRKMTSTPSVNGKQNVVIMGRKTWFSIPERNRPLANRINIVLSRRCREPPAGAHHLARDLPSALRLVDSELAEQADQVWVIGGSSLYQELMEGTGTTRLFVTRILKQFECDTFLPEINPARYRRLPQFPGVAQELQEEEGIQYRFQVYESIEH</sequence>
<dbReference type="Pfam" id="PF00186">
    <property type="entry name" value="DHFR_1"/>
    <property type="match status" value="1"/>
</dbReference>
<keyword evidence="16" id="KW-0539">Nucleus</keyword>
<dbReference type="Gene3D" id="3.30.40.10">
    <property type="entry name" value="Zinc/RING finger domain, C3HC4 (zinc finger)"/>
    <property type="match status" value="1"/>
</dbReference>
<evidence type="ECO:0000259" key="18">
    <source>
        <dbReference type="PROSITE" id="PS50234"/>
    </source>
</evidence>
<dbReference type="InterPro" id="IPR012170">
    <property type="entry name" value="TFIIH_SSL1/p44"/>
</dbReference>
<dbReference type="CDD" id="cd00209">
    <property type="entry name" value="DHFR"/>
    <property type="match status" value="1"/>
</dbReference>
<dbReference type="PANTHER" id="PTHR12695:SF2">
    <property type="entry name" value="GENERAL TRANSCRIPTION FACTOR IIH SUBUNIT 2-RELATED"/>
    <property type="match status" value="1"/>
</dbReference>
<dbReference type="Proteomes" id="UP000324091">
    <property type="component" value="Chromosome 5"/>
</dbReference>
<dbReference type="NCBIfam" id="TIGR00622">
    <property type="entry name" value="ssl1"/>
    <property type="match status" value="1"/>
</dbReference>
<evidence type="ECO:0000259" key="19">
    <source>
        <dbReference type="PROSITE" id="PS51330"/>
    </source>
</evidence>
<dbReference type="InterPro" id="IPR013087">
    <property type="entry name" value="Znf_C2H2_type"/>
</dbReference>
<dbReference type="SMART" id="SM01047">
    <property type="entry name" value="C1_4"/>
    <property type="match status" value="1"/>
</dbReference>
<dbReference type="FunFam" id="3.40.430.10:FF:000002">
    <property type="entry name" value="Dihydrofolate reductase"/>
    <property type="match status" value="1"/>
</dbReference>
<dbReference type="GO" id="GO:0000439">
    <property type="term" value="C:transcription factor TFIIH core complex"/>
    <property type="evidence" value="ECO:0007669"/>
    <property type="project" value="InterPro"/>
</dbReference>
<evidence type="ECO:0000256" key="9">
    <source>
        <dbReference type="ARBA" id="ARBA00022771"/>
    </source>
</evidence>
<keyword evidence="7" id="KW-0479">Metal-binding</keyword>
<dbReference type="CDD" id="cd01453">
    <property type="entry name" value="vWA_transcription_factor_IIH_type"/>
    <property type="match status" value="1"/>
</dbReference>
<dbReference type="AlphaFoldDB" id="A0A5C6N692"/>
<feature type="domain" description="VWFA" evidence="18">
    <location>
        <begin position="60"/>
        <end position="202"/>
    </location>
</feature>
<dbReference type="InterPro" id="IPR004595">
    <property type="entry name" value="TFIIH_C1-like_dom"/>
</dbReference>
<evidence type="ECO:0000256" key="8">
    <source>
        <dbReference type="ARBA" id="ARBA00022763"/>
    </source>
</evidence>
<keyword evidence="15" id="KW-0234">DNA repair</keyword>
<evidence type="ECO:0000256" key="14">
    <source>
        <dbReference type="ARBA" id="ARBA00023163"/>
    </source>
</evidence>
<keyword evidence="6" id="KW-0554">One-carbon metabolism</keyword>
<dbReference type="Gene3D" id="3.40.50.410">
    <property type="entry name" value="von Willebrand factor, type A domain"/>
    <property type="match status" value="1"/>
</dbReference>
<dbReference type="GO" id="GO:0005675">
    <property type="term" value="C:transcription factor TFIIH holo complex"/>
    <property type="evidence" value="ECO:0007669"/>
    <property type="project" value="TreeGrafter"/>
</dbReference>
<dbReference type="PROSITE" id="PS51330">
    <property type="entry name" value="DHFR_2"/>
    <property type="match status" value="1"/>
</dbReference>
<evidence type="ECO:0000256" key="6">
    <source>
        <dbReference type="ARBA" id="ARBA00022563"/>
    </source>
</evidence>
<evidence type="ECO:0000256" key="7">
    <source>
        <dbReference type="ARBA" id="ARBA00022723"/>
    </source>
</evidence>
<proteinExistence type="inferred from homology"/>
<keyword evidence="21" id="KW-1185">Reference proteome</keyword>
<evidence type="ECO:0000256" key="2">
    <source>
        <dbReference type="ARBA" id="ARBA00004903"/>
    </source>
</evidence>
<keyword evidence="10" id="KW-0862">Zinc</keyword>
<dbReference type="InterPro" id="IPR007198">
    <property type="entry name" value="Ssl1-like"/>
</dbReference>
<comment type="similarity">
    <text evidence="3">Belongs to the GTF2H2 family.</text>
</comment>